<dbReference type="EC" id="2.7.1.16" evidence="7"/>
<dbReference type="CDD" id="cd07781">
    <property type="entry name" value="ASKHA_NBD_FGGY_L-RBK"/>
    <property type="match status" value="1"/>
</dbReference>
<dbReference type="HAMAP" id="MF_00520">
    <property type="entry name" value="Ribulokinase"/>
    <property type="match status" value="1"/>
</dbReference>
<proteinExistence type="inferred from homology"/>
<gene>
    <name evidence="7" type="primary">araB</name>
    <name evidence="10" type="ORF">H9648_12495</name>
</gene>
<evidence type="ECO:0000259" key="8">
    <source>
        <dbReference type="Pfam" id="PF00370"/>
    </source>
</evidence>
<dbReference type="InterPro" id="IPR000577">
    <property type="entry name" value="Carb_kinase_FGGY"/>
</dbReference>
<evidence type="ECO:0000313" key="10">
    <source>
        <dbReference type="EMBL" id="MBD7964874.1"/>
    </source>
</evidence>
<reference evidence="10 11" key="1">
    <citation type="submission" date="2020-08" db="EMBL/GenBank/DDBJ databases">
        <title>A Genomic Blueprint of the Chicken Gut Microbiome.</title>
        <authorList>
            <person name="Gilroy R."/>
            <person name="Ravi A."/>
            <person name="Getino M."/>
            <person name="Pursley I."/>
            <person name="Horton D.L."/>
            <person name="Alikhan N.-F."/>
            <person name="Baker D."/>
            <person name="Gharbi K."/>
            <person name="Hall N."/>
            <person name="Watson M."/>
            <person name="Adriaenssens E.M."/>
            <person name="Foster-Nyarko E."/>
            <person name="Jarju S."/>
            <person name="Secka A."/>
            <person name="Antonio M."/>
            <person name="Oren A."/>
            <person name="Chaudhuri R."/>
            <person name="La Ragione R.M."/>
            <person name="Hildebrand F."/>
            <person name="Pallen M.J."/>
        </authorList>
    </citation>
    <scope>NUCLEOTIDE SEQUENCE [LARGE SCALE GENOMIC DNA]</scope>
    <source>
        <strain evidence="10 11">Sa2CUA10</strain>
    </source>
</reference>
<dbReference type="PIRSF" id="PIRSF000538">
    <property type="entry name" value="GlpK"/>
    <property type="match status" value="1"/>
</dbReference>
<dbReference type="EMBL" id="JACSQM010000005">
    <property type="protein sequence ID" value="MBD7964874.1"/>
    <property type="molecule type" value="Genomic_DNA"/>
</dbReference>
<dbReference type="InterPro" id="IPR018484">
    <property type="entry name" value="FGGY_N"/>
</dbReference>
<dbReference type="InterPro" id="IPR005929">
    <property type="entry name" value="Ribulokinase"/>
</dbReference>
<dbReference type="RefSeq" id="WP_191754153.1">
    <property type="nucleotide sequence ID" value="NZ_JACSQM010000005.1"/>
</dbReference>
<dbReference type="SUPFAM" id="SSF53067">
    <property type="entry name" value="Actin-like ATPase domain"/>
    <property type="match status" value="2"/>
</dbReference>
<evidence type="ECO:0000256" key="3">
    <source>
        <dbReference type="ARBA" id="ARBA00022777"/>
    </source>
</evidence>
<dbReference type="InterPro" id="IPR018485">
    <property type="entry name" value="FGGY_C"/>
</dbReference>
<evidence type="ECO:0000256" key="2">
    <source>
        <dbReference type="ARBA" id="ARBA00022741"/>
    </source>
</evidence>
<comment type="caution">
    <text evidence="10">The sequence shown here is derived from an EMBL/GenBank/DDBJ whole genome shotgun (WGS) entry which is preliminary data.</text>
</comment>
<evidence type="ECO:0000256" key="5">
    <source>
        <dbReference type="ARBA" id="ARBA00022935"/>
    </source>
</evidence>
<dbReference type="Pfam" id="PF00370">
    <property type="entry name" value="FGGY_N"/>
    <property type="match status" value="1"/>
</dbReference>
<protein>
    <recommendedName>
        <fullName evidence="7">Ribulokinase</fullName>
        <ecNumber evidence="7">2.7.1.16</ecNumber>
    </recommendedName>
</protein>
<dbReference type="InterPro" id="IPR043129">
    <property type="entry name" value="ATPase_NBD"/>
</dbReference>
<evidence type="ECO:0000259" key="9">
    <source>
        <dbReference type="Pfam" id="PF02782"/>
    </source>
</evidence>
<comment type="catalytic activity">
    <reaction evidence="7">
        <text>L-ribulose + ATP = L-ribulose 5-phosphate + ADP + H(+)</text>
        <dbReference type="Rhea" id="RHEA:22072"/>
        <dbReference type="ChEBI" id="CHEBI:15378"/>
        <dbReference type="ChEBI" id="CHEBI:16880"/>
        <dbReference type="ChEBI" id="CHEBI:30616"/>
        <dbReference type="ChEBI" id="CHEBI:58226"/>
        <dbReference type="ChEBI" id="CHEBI:456216"/>
        <dbReference type="EC" id="2.7.1.16"/>
    </reaction>
</comment>
<evidence type="ECO:0000313" key="11">
    <source>
        <dbReference type="Proteomes" id="UP000603641"/>
    </source>
</evidence>
<dbReference type="Pfam" id="PF02782">
    <property type="entry name" value="FGGY_C"/>
    <property type="match status" value="1"/>
</dbReference>
<feature type="domain" description="Carbohydrate kinase FGGY N-terminal" evidence="8">
    <location>
        <begin position="4"/>
        <end position="279"/>
    </location>
</feature>
<evidence type="ECO:0000256" key="6">
    <source>
        <dbReference type="ARBA" id="ARBA00023277"/>
    </source>
</evidence>
<dbReference type="Gene3D" id="3.30.420.40">
    <property type="match status" value="2"/>
</dbReference>
<accession>A0ABR8SP44</accession>
<evidence type="ECO:0000256" key="1">
    <source>
        <dbReference type="ARBA" id="ARBA00022679"/>
    </source>
</evidence>
<comment type="pathway">
    <text evidence="7">Carbohydrate degradation; L-arabinose degradation via L-ribulose; D-xylulose 5-phosphate from L-arabinose (bacterial route): step 2/3.</text>
</comment>
<keyword evidence="4 7" id="KW-0067">ATP-binding</keyword>
<dbReference type="NCBIfam" id="NF003154">
    <property type="entry name" value="PRK04123.1"/>
    <property type="match status" value="1"/>
</dbReference>
<feature type="domain" description="Carbohydrate kinase FGGY C-terminal" evidence="9">
    <location>
        <begin position="289"/>
        <end position="485"/>
    </location>
</feature>
<keyword evidence="3 7" id="KW-0418">Kinase</keyword>
<keyword evidence="5 7" id="KW-0054">Arabinose catabolism</keyword>
<evidence type="ECO:0000256" key="4">
    <source>
        <dbReference type="ARBA" id="ARBA00022840"/>
    </source>
</evidence>
<keyword evidence="2 7" id="KW-0547">Nucleotide-binding</keyword>
<keyword evidence="6 7" id="KW-0119">Carbohydrate metabolism</keyword>
<evidence type="ECO:0000256" key="7">
    <source>
        <dbReference type="HAMAP-Rule" id="MF_00520"/>
    </source>
</evidence>
<sequence>MSGYSIGIDFGTESGRVLVVEVNTGIIKAVSTVPYKHGVMVDVLPTDQRVQIPPDFALQHPQDYLDVLYHGIPAAMKEANIQPQEVKGIGIDFTSSTFICVNENLDPVCSLKEYENNPHAWVKLWKHHGPKEEAQELLDKALSEKSEWLRRYGFTVSTEWFIPKCLETINHAPDVYEAADYMLEAGDWIVAKLTGEVVRSNCPLGFKAFWSEEEGFPQKFFEELNPTLGQMVQTKLQGKIGKVGQRAGVLTEEMANSLGLPQGLPVGVSIIDAHSALLGVGASRSNQLTMVMGTSTCHMTLNEEFIQVPGISGVVKDGILPSFYAYEAGQSAVGDLFGWYVKQAPASYVEEAKKQNLSLFKYLEFLAIQKEPGESGLIALDWHNGNRSVLSDSNLTGTLIGLTLQTKPEDIYRAYLEATAFGSKIIIDNFESWGITIDRVYACGGLPQKNELLMQIYADVLNREIHVSATDHASGIGAAMLGAAAGGMELEEAVQSMKQPFLKTYYPEPKHVVKYETLFELYKEIHDEFGYKRPHIMKRLKQMTIQK</sequence>
<dbReference type="Proteomes" id="UP000603641">
    <property type="component" value="Unassembled WGS sequence"/>
</dbReference>
<comment type="similarity">
    <text evidence="7">Belongs to the ribulokinase family.</text>
</comment>
<dbReference type="GO" id="GO:0008741">
    <property type="term" value="F:ribulokinase activity"/>
    <property type="evidence" value="ECO:0007669"/>
    <property type="project" value="UniProtKB-EC"/>
</dbReference>
<comment type="catalytic activity">
    <reaction evidence="7">
        <text>D-ribulose + ATP = D-ribulose 5-phosphate + ADP + H(+)</text>
        <dbReference type="Rhea" id="RHEA:17601"/>
        <dbReference type="ChEBI" id="CHEBI:15378"/>
        <dbReference type="ChEBI" id="CHEBI:17173"/>
        <dbReference type="ChEBI" id="CHEBI:30616"/>
        <dbReference type="ChEBI" id="CHEBI:58121"/>
        <dbReference type="ChEBI" id="CHEBI:456216"/>
        <dbReference type="EC" id="2.7.1.16"/>
    </reaction>
</comment>
<dbReference type="PANTHER" id="PTHR43435:SF4">
    <property type="entry name" value="FGGY CARBOHYDRATE KINASE DOMAIN-CONTAINING PROTEIN"/>
    <property type="match status" value="1"/>
</dbReference>
<keyword evidence="11" id="KW-1185">Reference proteome</keyword>
<organism evidence="10 11">
    <name type="scientific">Fictibacillus norfolkensis</name>
    <dbReference type="NCBI Taxonomy" id="2762233"/>
    <lineage>
        <taxon>Bacteria</taxon>
        <taxon>Bacillati</taxon>
        <taxon>Bacillota</taxon>
        <taxon>Bacilli</taxon>
        <taxon>Bacillales</taxon>
        <taxon>Fictibacillaceae</taxon>
        <taxon>Fictibacillus</taxon>
    </lineage>
</organism>
<keyword evidence="1 7" id="KW-0808">Transferase</keyword>
<dbReference type="PANTHER" id="PTHR43435">
    <property type="entry name" value="RIBULOKINASE"/>
    <property type="match status" value="1"/>
</dbReference>
<name>A0ABR8SP44_9BACL</name>